<reference evidence="2" key="1">
    <citation type="submission" date="2023-01" db="EMBL/GenBank/DDBJ databases">
        <authorList>
            <person name="Van Ghelder C."/>
            <person name="Rancurel C."/>
        </authorList>
    </citation>
    <scope>NUCLEOTIDE SEQUENCE</scope>
    <source>
        <strain evidence="2">CNCM I-4278</strain>
    </source>
</reference>
<dbReference type="Proteomes" id="UP001152607">
    <property type="component" value="Unassembled WGS sequence"/>
</dbReference>
<comment type="caution">
    <text evidence="2">The sequence shown here is derived from an EMBL/GenBank/DDBJ whole genome shotgun (WGS) entry which is preliminary data.</text>
</comment>
<sequence>MKMHSILPQFHPTSTTAQPTRYQSFIKNHPIQRSKVVSIILFVLAVLAITTHLLTSSDIPSLSNGFAHTIAGAKSSNTDSCTTLSAEAQPCVEVCRREFVDRETMEMMVGFGECERKCLKTYFAEGCTGGERVGAEVAATEIASDAV</sequence>
<dbReference type="EMBL" id="CAOQHR010000003">
    <property type="protein sequence ID" value="CAI6332859.1"/>
    <property type="molecule type" value="Genomic_DNA"/>
</dbReference>
<accession>A0A9W4UBX8</accession>
<name>A0A9W4UBX8_9PLEO</name>
<protein>
    <submittedName>
        <fullName evidence="2">Uncharacterized protein</fullName>
    </submittedName>
</protein>
<evidence type="ECO:0000256" key="1">
    <source>
        <dbReference type="SAM" id="Phobius"/>
    </source>
</evidence>
<proteinExistence type="predicted"/>
<organism evidence="2 3">
    <name type="scientific">Periconia digitata</name>
    <dbReference type="NCBI Taxonomy" id="1303443"/>
    <lineage>
        <taxon>Eukaryota</taxon>
        <taxon>Fungi</taxon>
        <taxon>Dikarya</taxon>
        <taxon>Ascomycota</taxon>
        <taxon>Pezizomycotina</taxon>
        <taxon>Dothideomycetes</taxon>
        <taxon>Pleosporomycetidae</taxon>
        <taxon>Pleosporales</taxon>
        <taxon>Massarineae</taxon>
        <taxon>Periconiaceae</taxon>
        <taxon>Periconia</taxon>
    </lineage>
</organism>
<evidence type="ECO:0000313" key="2">
    <source>
        <dbReference type="EMBL" id="CAI6332859.1"/>
    </source>
</evidence>
<feature type="transmembrane region" description="Helical" evidence="1">
    <location>
        <begin position="36"/>
        <end position="54"/>
    </location>
</feature>
<dbReference type="AlphaFoldDB" id="A0A9W4UBX8"/>
<dbReference type="OrthoDB" id="3790043at2759"/>
<keyword evidence="3" id="KW-1185">Reference proteome</keyword>
<keyword evidence="1" id="KW-0472">Membrane</keyword>
<evidence type="ECO:0000313" key="3">
    <source>
        <dbReference type="Proteomes" id="UP001152607"/>
    </source>
</evidence>
<gene>
    <name evidence="2" type="ORF">PDIGIT_LOCUS5892</name>
</gene>
<keyword evidence="1" id="KW-1133">Transmembrane helix</keyword>
<keyword evidence="1" id="KW-0812">Transmembrane</keyword>